<evidence type="ECO:0000256" key="6">
    <source>
        <dbReference type="ARBA" id="ARBA00023136"/>
    </source>
</evidence>
<dbReference type="Pfam" id="PF01757">
    <property type="entry name" value="Acyl_transf_3"/>
    <property type="match status" value="1"/>
</dbReference>
<sequence>MREETERFPWVEVFRGLAILEVLFHHVSGRFLRVLDPEGAAWLALAALNRTLHFAVPAFLFMTSLVLGASLVRSFRLRRYLANRGLRLLWPYLLWSGVYLAWRYLEYPQWFDPARIPHQLLWGKAYFHLYFLAVALQLTLLLPLLRPLLLRKPPFWAWALGAVLLTAGVYLANRYLYRLPYPASFVLWYTPAIALGLYLAANLDRLEALLRRGLPWAGLGAASGLFLYLPLALAALRKEPVNTALYQAGHWLYTTGAAFLLLALAFHLSRGRLGRPLGFLGRYSLQIYLIHPLVIRVLEKIPDFPEALGTKPAFLVYLGLALLLPLFLAHALAKMRLSPWLFGR</sequence>
<feature type="transmembrane region" description="Helical" evidence="7">
    <location>
        <begin position="85"/>
        <end position="105"/>
    </location>
</feature>
<keyword evidence="3" id="KW-1003">Cell membrane</keyword>
<keyword evidence="4 7" id="KW-0812">Transmembrane</keyword>
<dbReference type="AlphaFoldDB" id="A0A0A2WTI8"/>
<evidence type="ECO:0000313" key="9">
    <source>
        <dbReference type="EMBL" id="KGQ21610.2"/>
    </source>
</evidence>
<keyword evidence="10" id="KW-1185">Reference proteome</keyword>
<dbReference type="RefSeq" id="WP_038065293.1">
    <property type="nucleotide sequence ID" value="NZ_JPSL02000039.1"/>
</dbReference>
<gene>
    <name evidence="9" type="ORF">THFILI_07545</name>
</gene>
<dbReference type="GO" id="GO:0016413">
    <property type="term" value="F:O-acetyltransferase activity"/>
    <property type="evidence" value="ECO:0007669"/>
    <property type="project" value="TreeGrafter"/>
</dbReference>
<dbReference type="PANTHER" id="PTHR40074:SF2">
    <property type="entry name" value="O-ACETYLTRANSFERASE WECH"/>
    <property type="match status" value="1"/>
</dbReference>
<comment type="caution">
    <text evidence="9">The sequence shown here is derived from an EMBL/GenBank/DDBJ whole genome shotgun (WGS) entry which is preliminary data.</text>
</comment>
<evidence type="ECO:0000256" key="3">
    <source>
        <dbReference type="ARBA" id="ARBA00022475"/>
    </source>
</evidence>
<dbReference type="GO" id="GO:0005886">
    <property type="term" value="C:plasma membrane"/>
    <property type="evidence" value="ECO:0007669"/>
    <property type="project" value="UniProtKB-SubCell"/>
</dbReference>
<organism evidence="9 10">
    <name type="scientific">Thermus filiformis</name>
    <dbReference type="NCBI Taxonomy" id="276"/>
    <lineage>
        <taxon>Bacteria</taxon>
        <taxon>Thermotogati</taxon>
        <taxon>Deinococcota</taxon>
        <taxon>Deinococci</taxon>
        <taxon>Thermales</taxon>
        <taxon>Thermaceae</taxon>
        <taxon>Thermus</taxon>
    </lineage>
</organism>
<accession>A0A0A2WTI8</accession>
<dbReference type="EMBL" id="JPSL02000039">
    <property type="protein sequence ID" value="KGQ21610.2"/>
    <property type="molecule type" value="Genomic_DNA"/>
</dbReference>
<dbReference type="PANTHER" id="PTHR40074">
    <property type="entry name" value="O-ACETYLTRANSFERASE WECH"/>
    <property type="match status" value="1"/>
</dbReference>
<evidence type="ECO:0000256" key="4">
    <source>
        <dbReference type="ARBA" id="ARBA00022692"/>
    </source>
</evidence>
<reference evidence="9 10" key="1">
    <citation type="journal article" date="2015" name="Genome Announc.">
        <title>Draft Genome Sequence of the Thermophile Thermus filiformis ATCC 43280, Producer of Carotenoid-(Di)glucoside-Branched Fatty Acid (Di)esters and Source of Hyperthermostable Enzymes of Biotechnological Interest.</title>
        <authorList>
            <person name="Mandelli F."/>
            <person name="Oliveira Ramires B."/>
            <person name="Couger M.B."/>
            <person name="Paixao D.A."/>
            <person name="Camilo C.M."/>
            <person name="Polikarpov I."/>
            <person name="Prade R."/>
            <person name="Riano-Pachon D.M."/>
            <person name="Squina F.M."/>
        </authorList>
    </citation>
    <scope>NUCLEOTIDE SEQUENCE [LARGE SCALE GENOMIC DNA]</scope>
    <source>
        <strain evidence="9 10">ATCC 43280</strain>
    </source>
</reference>
<keyword evidence="9" id="KW-0012">Acyltransferase</keyword>
<keyword evidence="6 7" id="KW-0472">Membrane</keyword>
<dbReference type="Proteomes" id="UP000030364">
    <property type="component" value="Unassembled WGS sequence"/>
</dbReference>
<comment type="similarity">
    <text evidence="2">Belongs to the acyltransferase 3 family.</text>
</comment>
<feature type="transmembrane region" description="Helical" evidence="7">
    <location>
        <begin position="248"/>
        <end position="268"/>
    </location>
</feature>
<evidence type="ECO:0000313" key="10">
    <source>
        <dbReference type="Proteomes" id="UP000030364"/>
    </source>
</evidence>
<dbReference type="STRING" id="276.THFILI_07545"/>
<evidence type="ECO:0000256" key="7">
    <source>
        <dbReference type="SAM" id="Phobius"/>
    </source>
</evidence>
<dbReference type="InterPro" id="IPR002656">
    <property type="entry name" value="Acyl_transf_3_dom"/>
</dbReference>
<protein>
    <submittedName>
        <fullName evidence="9">Acyltransferase</fullName>
    </submittedName>
</protein>
<evidence type="ECO:0000256" key="2">
    <source>
        <dbReference type="ARBA" id="ARBA00007400"/>
    </source>
</evidence>
<feature type="transmembrane region" description="Helical" evidence="7">
    <location>
        <begin position="155"/>
        <end position="173"/>
    </location>
</feature>
<name>A0A0A2WTI8_THEFI</name>
<comment type="subcellular location">
    <subcellularLocation>
        <location evidence="1">Cell membrane</location>
        <topology evidence="1">Multi-pass membrane protein</topology>
    </subcellularLocation>
</comment>
<proteinExistence type="inferred from homology"/>
<feature type="transmembrane region" description="Helical" evidence="7">
    <location>
        <begin position="314"/>
        <end position="333"/>
    </location>
</feature>
<feature type="transmembrane region" description="Helical" evidence="7">
    <location>
        <begin position="52"/>
        <end position="73"/>
    </location>
</feature>
<evidence type="ECO:0000259" key="8">
    <source>
        <dbReference type="Pfam" id="PF01757"/>
    </source>
</evidence>
<dbReference type="OrthoDB" id="9810469at2"/>
<feature type="transmembrane region" description="Helical" evidence="7">
    <location>
        <begin position="280"/>
        <end position="298"/>
    </location>
</feature>
<keyword evidence="9" id="KW-0808">Transferase</keyword>
<feature type="transmembrane region" description="Helical" evidence="7">
    <location>
        <begin position="179"/>
        <end position="201"/>
    </location>
</feature>
<feature type="domain" description="Acyltransferase 3" evidence="8">
    <location>
        <begin position="9"/>
        <end position="329"/>
    </location>
</feature>
<evidence type="ECO:0000256" key="5">
    <source>
        <dbReference type="ARBA" id="ARBA00022989"/>
    </source>
</evidence>
<keyword evidence="5 7" id="KW-1133">Transmembrane helix</keyword>
<feature type="transmembrane region" description="Helical" evidence="7">
    <location>
        <begin position="213"/>
        <end position="236"/>
    </location>
</feature>
<dbReference type="GO" id="GO:0009246">
    <property type="term" value="P:enterobacterial common antigen biosynthetic process"/>
    <property type="evidence" value="ECO:0007669"/>
    <property type="project" value="TreeGrafter"/>
</dbReference>
<evidence type="ECO:0000256" key="1">
    <source>
        <dbReference type="ARBA" id="ARBA00004651"/>
    </source>
</evidence>
<feature type="transmembrane region" description="Helical" evidence="7">
    <location>
        <begin position="125"/>
        <end position="143"/>
    </location>
</feature>